<evidence type="ECO:0000256" key="5">
    <source>
        <dbReference type="ARBA" id="ARBA00022842"/>
    </source>
</evidence>
<feature type="domain" description="Retroviral polymerase SH3-like" evidence="10">
    <location>
        <begin position="71"/>
        <end position="110"/>
    </location>
</feature>
<gene>
    <name evidence="11" type="ORF">CR513_09745</name>
</gene>
<evidence type="ECO:0000313" key="12">
    <source>
        <dbReference type="Proteomes" id="UP000257109"/>
    </source>
</evidence>
<keyword evidence="8" id="KW-0548">Nucleotidyltransferase</keyword>
<proteinExistence type="predicted"/>
<evidence type="ECO:0000256" key="3">
    <source>
        <dbReference type="ARBA" id="ARBA00022759"/>
    </source>
</evidence>
<reference evidence="11" key="1">
    <citation type="submission" date="2018-05" db="EMBL/GenBank/DDBJ databases">
        <title>Draft genome of Mucuna pruriens seed.</title>
        <authorList>
            <person name="Nnadi N.E."/>
            <person name="Vos R."/>
            <person name="Hasami M.H."/>
            <person name="Devisetty U.K."/>
            <person name="Aguiy J.C."/>
        </authorList>
    </citation>
    <scope>NUCLEOTIDE SEQUENCE [LARGE SCALE GENOMIC DNA]</scope>
    <source>
        <strain evidence="11">JCA_2017</strain>
    </source>
</reference>
<evidence type="ECO:0000256" key="4">
    <source>
        <dbReference type="ARBA" id="ARBA00022801"/>
    </source>
</evidence>
<keyword evidence="5" id="KW-0460">Magnesium</keyword>
<keyword evidence="4" id="KW-0378">Hydrolase</keyword>
<organism evidence="11 12">
    <name type="scientific">Mucuna pruriens</name>
    <name type="common">Velvet bean</name>
    <name type="synonym">Dolichos pruriens</name>
    <dbReference type="NCBI Taxonomy" id="157652"/>
    <lineage>
        <taxon>Eukaryota</taxon>
        <taxon>Viridiplantae</taxon>
        <taxon>Streptophyta</taxon>
        <taxon>Embryophyta</taxon>
        <taxon>Tracheophyta</taxon>
        <taxon>Spermatophyta</taxon>
        <taxon>Magnoliopsida</taxon>
        <taxon>eudicotyledons</taxon>
        <taxon>Gunneridae</taxon>
        <taxon>Pentapetalae</taxon>
        <taxon>rosids</taxon>
        <taxon>fabids</taxon>
        <taxon>Fabales</taxon>
        <taxon>Fabaceae</taxon>
        <taxon>Papilionoideae</taxon>
        <taxon>50 kb inversion clade</taxon>
        <taxon>NPAAA clade</taxon>
        <taxon>indigoferoid/millettioid clade</taxon>
        <taxon>Phaseoleae</taxon>
        <taxon>Mucuna</taxon>
    </lineage>
</organism>
<evidence type="ECO:0000256" key="9">
    <source>
        <dbReference type="ARBA" id="ARBA00023172"/>
    </source>
</evidence>
<dbReference type="InterPro" id="IPR039537">
    <property type="entry name" value="Retrotran_Ty1/copia-like"/>
</dbReference>
<evidence type="ECO:0000256" key="2">
    <source>
        <dbReference type="ARBA" id="ARBA00022723"/>
    </source>
</evidence>
<protein>
    <recommendedName>
        <fullName evidence="10">Retroviral polymerase SH3-like domain-containing protein</fullName>
    </recommendedName>
</protein>
<keyword evidence="8" id="KW-0239">DNA-directed DNA polymerase</keyword>
<keyword evidence="3" id="KW-0255">Endonuclease</keyword>
<name>A0A371HU37_MUCPR</name>
<keyword evidence="8" id="KW-0808">Transferase</keyword>
<dbReference type="GO" id="GO:0006310">
    <property type="term" value="P:DNA recombination"/>
    <property type="evidence" value="ECO:0007669"/>
    <property type="project" value="UniProtKB-KW"/>
</dbReference>
<dbReference type="EMBL" id="QJKJ01001712">
    <property type="protein sequence ID" value="RDY06296.1"/>
    <property type="molecule type" value="Genomic_DNA"/>
</dbReference>
<dbReference type="GO" id="GO:0016787">
    <property type="term" value="F:hydrolase activity"/>
    <property type="evidence" value="ECO:0007669"/>
    <property type="project" value="UniProtKB-KW"/>
</dbReference>
<dbReference type="OrthoDB" id="1751476at2759"/>
<evidence type="ECO:0000256" key="1">
    <source>
        <dbReference type="ARBA" id="ARBA00022722"/>
    </source>
</evidence>
<keyword evidence="1" id="KW-0540">Nuclease</keyword>
<keyword evidence="2" id="KW-0479">Metal-binding</keyword>
<dbReference type="Pfam" id="PF25597">
    <property type="entry name" value="SH3_retrovirus"/>
    <property type="match status" value="1"/>
</dbReference>
<dbReference type="GO" id="GO:0003887">
    <property type="term" value="F:DNA-directed DNA polymerase activity"/>
    <property type="evidence" value="ECO:0007669"/>
    <property type="project" value="UniProtKB-KW"/>
</dbReference>
<evidence type="ECO:0000259" key="10">
    <source>
        <dbReference type="Pfam" id="PF25597"/>
    </source>
</evidence>
<keyword evidence="12" id="KW-1185">Reference proteome</keyword>
<evidence type="ECO:0000256" key="8">
    <source>
        <dbReference type="ARBA" id="ARBA00022932"/>
    </source>
</evidence>
<dbReference type="GO" id="GO:0004519">
    <property type="term" value="F:endonuclease activity"/>
    <property type="evidence" value="ECO:0007669"/>
    <property type="project" value="UniProtKB-KW"/>
</dbReference>
<dbReference type="STRING" id="157652.A0A371HU37"/>
<dbReference type="Proteomes" id="UP000257109">
    <property type="component" value="Unassembled WGS sequence"/>
</dbReference>
<sequence length="129" mass="14665">MKALSDNLLSHILHNKMASLQGRIAQAETVYTVVYILSRCPTKAIQDNTPIKACSGQKSSSKHLRVFGSIRYIHRHKLEDKIVRGIFLGYSTQSKGYQVYNLQTKKLSITIEMLMLMKMLLGIGKKKRL</sequence>
<dbReference type="PANTHER" id="PTHR42648">
    <property type="entry name" value="TRANSPOSASE, PUTATIVE-RELATED"/>
    <property type="match status" value="1"/>
</dbReference>
<feature type="non-terminal residue" evidence="11">
    <location>
        <position position="1"/>
    </location>
</feature>
<keyword evidence="9" id="KW-0233">DNA recombination</keyword>
<dbReference type="InterPro" id="IPR057670">
    <property type="entry name" value="SH3_retrovirus"/>
</dbReference>
<dbReference type="AlphaFoldDB" id="A0A371HU37"/>
<dbReference type="GO" id="GO:0003964">
    <property type="term" value="F:RNA-directed DNA polymerase activity"/>
    <property type="evidence" value="ECO:0007669"/>
    <property type="project" value="UniProtKB-KW"/>
</dbReference>
<evidence type="ECO:0000256" key="7">
    <source>
        <dbReference type="ARBA" id="ARBA00022918"/>
    </source>
</evidence>
<dbReference type="PANTHER" id="PTHR42648:SF11">
    <property type="entry name" value="TRANSPOSON TY4-P GAG-POL POLYPROTEIN"/>
    <property type="match status" value="1"/>
</dbReference>
<dbReference type="GO" id="GO:0015074">
    <property type="term" value="P:DNA integration"/>
    <property type="evidence" value="ECO:0007669"/>
    <property type="project" value="UniProtKB-KW"/>
</dbReference>
<dbReference type="GO" id="GO:0046872">
    <property type="term" value="F:metal ion binding"/>
    <property type="evidence" value="ECO:0007669"/>
    <property type="project" value="UniProtKB-KW"/>
</dbReference>
<keyword evidence="6" id="KW-0229">DNA integration</keyword>
<evidence type="ECO:0000256" key="6">
    <source>
        <dbReference type="ARBA" id="ARBA00022908"/>
    </source>
</evidence>
<comment type="caution">
    <text evidence="11">The sequence shown here is derived from an EMBL/GenBank/DDBJ whole genome shotgun (WGS) entry which is preliminary data.</text>
</comment>
<keyword evidence="7" id="KW-0695">RNA-directed DNA polymerase</keyword>
<evidence type="ECO:0000313" key="11">
    <source>
        <dbReference type="EMBL" id="RDY06296.1"/>
    </source>
</evidence>
<accession>A0A371HU37</accession>